<name>A0A510L7E1_9FUSO</name>
<reference evidence="1 2" key="1">
    <citation type="submission" date="2019-07" db="EMBL/GenBank/DDBJ databases">
        <title>Complete Genome Sequence of Leptotrichia hongkongensis Strain JMUB5056.</title>
        <authorList>
            <person name="Watanabe S."/>
            <person name="Cui L."/>
        </authorList>
    </citation>
    <scope>NUCLEOTIDE SEQUENCE [LARGE SCALE GENOMIC DNA]</scope>
    <source>
        <strain evidence="1 2">JMUB5056</strain>
    </source>
</reference>
<gene>
    <name evidence="1" type="ORF">JMUB5056_1131</name>
</gene>
<evidence type="ECO:0000313" key="2">
    <source>
        <dbReference type="Proteomes" id="UP000321561"/>
    </source>
</evidence>
<sequence>MCKRTNYYIRQINGNKVDLEEALEMFEIKYKKLLKFKYVSQVAGLDLIDVVENNHYISKSLSIKILNGKIFWKYLMKMRKKIMNIIII</sequence>
<organism evidence="1 2">
    <name type="scientific">Leptotrichia hongkongensis</name>
    <dbReference type="NCBI Taxonomy" id="554406"/>
    <lineage>
        <taxon>Bacteria</taxon>
        <taxon>Fusobacteriati</taxon>
        <taxon>Fusobacteriota</taxon>
        <taxon>Fusobacteriia</taxon>
        <taxon>Fusobacteriales</taxon>
        <taxon>Leptotrichiaceae</taxon>
        <taxon>Leptotrichia</taxon>
    </lineage>
</organism>
<dbReference type="AlphaFoldDB" id="A0A510L7E1"/>
<protein>
    <submittedName>
        <fullName evidence="1">Uncharacterized protein</fullName>
    </submittedName>
</protein>
<dbReference type="Proteomes" id="UP000321561">
    <property type="component" value="Chromosome"/>
</dbReference>
<dbReference type="EMBL" id="AP019846">
    <property type="protein sequence ID" value="BBM59547.1"/>
    <property type="molecule type" value="Genomic_DNA"/>
</dbReference>
<accession>A0A510L7E1</accession>
<evidence type="ECO:0000313" key="1">
    <source>
        <dbReference type="EMBL" id="BBM59547.1"/>
    </source>
</evidence>
<proteinExistence type="predicted"/>
<dbReference type="KEGG" id="lhg:JMUB5056_1131"/>